<dbReference type="Gene3D" id="2.40.30.10">
    <property type="entry name" value="Translation factors"/>
    <property type="match status" value="1"/>
</dbReference>
<evidence type="ECO:0000256" key="4">
    <source>
        <dbReference type="ARBA" id="ARBA00022555"/>
    </source>
</evidence>
<dbReference type="GO" id="GO:0061708">
    <property type="term" value="F:tRNA-5-taurinomethyluridine 2-sulfurtransferase"/>
    <property type="evidence" value="ECO:0007669"/>
    <property type="project" value="UniProtKB-EC"/>
</dbReference>
<evidence type="ECO:0000256" key="9">
    <source>
        <dbReference type="ARBA" id="ARBA00022884"/>
    </source>
</evidence>
<keyword evidence="9" id="KW-0694">RNA-binding</keyword>
<proteinExistence type="inferred from homology"/>
<reference evidence="13" key="1">
    <citation type="submission" date="2021-01" db="EMBL/GenBank/DDBJ databases">
        <authorList>
            <person name="Corre E."/>
            <person name="Pelletier E."/>
            <person name="Niang G."/>
            <person name="Scheremetjew M."/>
            <person name="Finn R."/>
            <person name="Kale V."/>
            <person name="Holt S."/>
            <person name="Cochrane G."/>
            <person name="Meng A."/>
            <person name="Brown T."/>
            <person name="Cohen L."/>
        </authorList>
    </citation>
    <scope>NUCLEOTIDE SEQUENCE</scope>
    <source>
        <strain evidence="13">GSBS06</strain>
    </source>
</reference>
<dbReference type="SUPFAM" id="SSF52402">
    <property type="entry name" value="Adenine nucleotide alpha hydrolases-like"/>
    <property type="match status" value="1"/>
</dbReference>
<dbReference type="CDD" id="cd01998">
    <property type="entry name" value="MnmA_TRMU-like"/>
    <property type="match status" value="1"/>
</dbReference>
<keyword evidence="10" id="KW-1015">Disulfide bond</keyword>
<dbReference type="EMBL" id="HBIN01000770">
    <property type="protein sequence ID" value="CAE0430040.1"/>
    <property type="molecule type" value="Transcribed_RNA"/>
</dbReference>
<dbReference type="Pfam" id="PF20258">
    <property type="entry name" value="tRNA_Me_trans_C"/>
    <property type="match status" value="1"/>
</dbReference>
<evidence type="ECO:0000256" key="3">
    <source>
        <dbReference type="ARBA" id="ARBA00011953"/>
    </source>
</evidence>
<keyword evidence="8" id="KW-0067">ATP-binding</keyword>
<evidence type="ECO:0000256" key="5">
    <source>
        <dbReference type="ARBA" id="ARBA00022679"/>
    </source>
</evidence>
<organism evidence="13">
    <name type="scientific">Aplanochytrium stocchinoi</name>
    <dbReference type="NCBI Taxonomy" id="215587"/>
    <lineage>
        <taxon>Eukaryota</taxon>
        <taxon>Sar</taxon>
        <taxon>Stramenopiles</taxon>
        <taxon>Bigyra</taxon>
        <taxon>Labyrinthulomycetes</taxon>
        <taxon>Thraustochytrida</taxon>
        <taxon>Thraustochytriidae</taxon>
        <taxon>Aplanochytrium</taxon>
    </lineage>
</organism>
<dbReference type="NCBIfam" id="NF001138">
    <property type="entry name" value="PRK00143.1"/>
    <property type="match status" value="1"/>
</dbReference>
<gene>
    <name evidence="13" type="ORF">ASTO00021_LOCUS363</name>
</gene>
<accession>A0A7S3LGT0</accession>
<evidence type="ECO:0000256" key="8">
    <source>
        <dbReference type="ARBA" id="ARBA00022840"/>
    </source>
</evidence>
<keyword evidence="7" id="KW-0547">Nucleotide-binding</keyword>
<dbReference type="GO" id="GO:0002143">
    <property type="term" value="P:tRNA wobble position uridine thiolation"/>
    <property type="evidence" value="ECO:0007669"/>
    <property type="project" value="TreeGrafter"/>
</dbReference>
<feature type="domain" description="Rhodanese" evidence="12">
    <location>
        <begin position="150"/>
        <end position="192"/>
    </location>
</feature>
<dbReference type="InterPro" id="IPR014729">
    <property type="entry name" value="Rossmann-like_a/b/a_fold"/>
</dbReference>
<dbReference type="EC" id="2.8.1.14" evidence="3"/>
<evidence type="ECO:0000256" key="7">
    <source>
        <dbReference type="ARBA" id="ARBA00022741"/>
    </source>
</evidence>
<comment type="similarity">
    <text evidence="2">Belongs to the MnmA/TRMU family.</text>
</comment>
<dbReference type="InterPro" id="IPR004506">
    <property type="entry name" value="MnmA-like"/>
</dbReference>
<dbReference type="AlphaFoldDB" id="A0A7S3LGT0"/>
<comment type="catalytic activity">
    <reaction evidence="11">
        <text>5-taurinomethyluridine(34) in tRNA + S-sulfanyl-L-cysteinyl-[protein] + AH2 + ATP = 5-taurinomethyl-2-thiouridine(34) in tRNA + L-cysteinyl-[protein] + A + AMP + diphosphate + H(+)</text>
        <dbReference type="Rhea" id="RHEA:47040"/>
        <dbReference type="Rhea" id="RHEA-COMP:10131"/>
        <dbReference type="Rhea" id="RHEA-COMP:11726"/>
        <dbReference type="Rhea" id="RHEA-COMP:11732"/>
        <dbReference type="Rhea" id="RHEA-COMP:11733"/>
        <dbReference type="ChEBI" id="CHEBI:13193"/>
        <dbReference type="ChEBI" id="CHEBI:15378"/>
        <dbReference type="ChEBI" id="CHEBI:17499"/>
        <dbReference type="ChEBI" id="CHEBI:29950"/>
        <dbReference type="ChEBI" id="CHEBI:30616"/>
        <dbReference type="ChEBI" id="CHEBI:33019"/>
        <dbReference type="ChEBI" id="CHEBI:61963"/>
        <dbReference type="ChEBI" id="CHEBI:87171"/>
        <dbReference type="ChEBI" id="CHEBI:87172"/>
        <dbReference type="ChEBI" id="CHEBI:456215"/>
        <dbReference type="EC" id="2.8.1.14"/>
    </reaction>
</comment>
<evidence type="ECO:0000256" key="2">
    <source>
        <dbReference type="ARBA" id="ARBA00006191"/>
    </source>
</evidence>
<dbReference type="Pfam" id="PF20259">
    <property type="entry name" value="tRNA_Me_trans_M"/>
    <property type="match status" value="1"/>
</dbReference>
<keyword evidence="6" id="KW-0819">tRNA processing</keyword>
<sequence length="529" mass="59748">MRFSLESLTAVCFSRSAKFPSFPRAFQLRRSWLNATRNYDTTKQFHSRLSTKGTSKVSISYSLRLNQNRILEGIRLGKNWSWTQVRNGARNQIRFHSVNTVSKLQPIQYAGHQDDSSYIEDRYYSEELEDYWGIDFSNDNKSFVVDEKIRNKTVVVGISGGVDSSVSALLLKQQGFKNVVGVFMRNWDPQDESGELDTCPISEDFKVAEKVCKQLNIPLHEATFIGQYWTEVFEPYIEILKSGGTPNPDIFCNMEIKFKAFFHYVNQKFGSDALVATGHYARLGKSSKDFSPLLLNSVDSTKDQTYFLCGVGSRALSRVIFPLGSLYKTQVRSLAKSHGLCTAEKKDSVGICFVGKRKFTDFIGNYLDENPGNIVSVDDTKITFGRHSGLFRYTIGQGAKVSGLKKKLFVTGKDPKTNNLFVCEGEDNPALFSKGLYVNPKFMYWVDGEPPRDFCFTGTLRLKCKVRYRQASVWCTLHFENSSTENRRLVVIFDEPEKAVTPMQVVAFYRGDVCLGGGLIGGVVDTNQS</sequence>
<dbReference type="Pfam" id="PF03054">
    <property type="entry name" value="tRNA_Me_trans"/>
    <property type="match status" value="1"/>
</dbReference>
<dbReference type="GO" id="GO:0005524">
    <property type="term" value="F:ATP binding"/>
    <property type="evidence" value="ECO:0007669"/>
    <property type="project" value="UniProtKB-KW"/>
</dbReference>
<evidence type="ECO:0000256" key="10">
    <source>
        <dbReference type="ARBA" id="ARBA00023157"/>
    </source>
</evidence>
<protein>
    <recommendedName>
        <fullName evidence="3">tRNA-5-taurinomethyluridine 2-sulfurtransferase</fullName>
        <ecNumber evidence="3">2.8.1.14</ecNumber>
    </recommendedName>
</protein>
<dbReference type="Gene3D" id="3.40.50.620">
    <property type="entry name" value="HUPs"/>
    <property type="match status" value="1"/>
</dbReference>
<keyword evidence="5" id="KW-0808">Transferase</keyword>
<dbReference type="InterPro" id="IPR046884">
    <property type="entry name" value="MnmA-like_central"/>
</dbReference>
<dbReference type="HAMAP" id="MF_00144">
    <property type="entry name" value="tRNA_thiouridyl_MnmA"/>
    <property type="match status" value="1"/>
</dbReference>
<dbReference type="FunFam" id="3.40.50.620:FF:000115">
    <property type="entry name" value="tRNA-specific 2-thiouridylase MnmA"/>
    <property type="match status" value="1"/>
</dbReference>
<dbReference type="InterPro" id="IPR046885">
    <property type="entry name" value="MnmA-like_C"/>
</dbReference>
<comment type="function">
    <text evidence="1">Catalyzes the 2-thiolation of uridine at the wobble position (U34) of mitochondrial tRNA(Lys), tRNA(Glu) and tRNA(Gln). Required for the formation of 5-taurinomethyl-2-thiouridine (tm5s2U) of mitochondrial tRNA(Lys), tRNA(Glu), and tRNA(Gln) at the wobble position. ATP is required to activate the C2 atom of the wobble base.</text>
</comment>
<dbReference type="InterPro" id="IPR001763">
    <property type="entry name" value="Rhodanese-like_dom"/>
</dbReference>
<evidence type="ECO:0000259" key="12">
    <source>
        <dbReference type="PROSITE" id="PS50206"/>
    </source>
</evidence>
<dbReference type="GO" id="GO:0000049">
    <property type="term" value="F:tRNA binding"/>
    <property type="evidence" value="ECO:0007669"/>
    <property type="project" value="UniProtKB-KW"/>
</dbReference>
<evidence type="ECO:0000256" key="11">
    <source>
        <dbReference type="ARBA" id="ARBA00049564"/>
    </source>
</evidence>
<dbReference type="InterPro" id="IPR023382">
    <property type="entry name" value="MnmA-like_central_sf"/>
</dbReference>
<name>A0A7S3LGT0_9STRA</name>
<keyword evidence="4" id="KW-0820">tRNA-binding</keyword>
<dbReference type="PROSITE" id="PS50206">
    <property type="entry name" value="RHODANESE_3"/>
    <property type="match status" value="1"/>
</dbReference>
<dbReference type="Gene3D" id="2.30.30.280">
    <property type="entry name" value="Adenine nucleotide alpha hydrolases-like domains"/>
    <property type="match status" value="1"/>
</dbReference>
<dbReference type="NCBIfam" id="TIGR00420">
    <property type="entry name" value="trmU"/>
    <property type="match status" value="1"/>
</dbReference>
<evidence type="ECO:0000313" key="13">
    <source>
        <dbReference type="EMBL" id="CAE0430040.1"/>
    </source>
</evidence>
<evidence type="ECO:0000256" key="1">
    <source>
        <dbReference type="ARBA" id="ARBA00003986"/>
    </source>
</evidence>
<dbReference type="PANTHER" id="PTHR11933:SF5">
    <property type="entry name" value="MITOCHONDRIAL TRNA-SPECIFIC 2-THIOURIDYLASE 1"/>
    <property type="match status" value="1"/>
</dbReference>
<evidence type="ECO:0000256" key="6">
    <source>
        <dbReference type="ARBA" id="ARBA00022694"/>
    </source>
</evidence>
<dbReference type="FunFam" id="2.30.30.280:FF:000001">
    <property type="entry name" value="tRNA-specific 2-thiouridylase MnmA"/>
    <property type="match status" value="1"/>
</dbReference>
<dbReference type="PANTHER" id="PTHR11933">
    <property type="entry name" value="TRNA 5-METHYLAMINOMETHYL-2-THIOURIDYLATE -METHYLTRANSFERASE"/>
    <property type="match status" value="1"/>
</dbReference>